<organism evidence="2 3">
    <name type="scientific">Pseudoduganella guangdongensis</name>
    <dbReference type="NCBI Taxonomy" id="2692179"/>
    <lineage>
        <taxon>Bacteria</taxon>
        <taxon>Pseudomonadati</taxon>
        <taxon>Pseudomonadota</taxon>
        <taxon>Betaproteobacteria</taxon>
        <taxon>Burkholderiales</taxon>
        <taxon>Oxalobacteraceae</taxon>
        <taxon>Telluria group</taxon>
        <taxon>Pseudoduganella</taxon>
    </lineage>
</organism>
<dbReference type="AlphaFoldDB" id="A0A6N9HPE2"/>
<evidence type="ECO:0000313" key="2">
    <source>
        <dbReference type="EMBL" id="MYN04672.1"/>
    </source>
</evidence>
<sequence>MPTYVQHEVLDRIPDVFNAEAIWQAPGFALFSRRPLLRDLLERSPRELRGRSAVRCFSHIQLRLPQDDVDDDYHLTRGNRARELAETLATLHQKDFGDLLGSEDVRYDVAGDEQLAPGEIAVRFGHAVYLPSSGEKALFNIATSRDGAVWKPACAVYAGQRLALLGGAGGLPAPGWPFGEQGGVLLVNDGPDADLIVQVRPKDVLDCVFDASLGAYALCAKGGHGPRLLLKVTRAAGAPASAKPAAAAAPAVWQPRAAQPGDETALPQARPAPTRAAAAGTRAGESDATFAPGALQRLTLVALAVPRLSLYRSTGALALHIPFAPGLAIGRNADAERALTVVAAGDDSLHAVSASGRQAITLPATLAAAPAGRAIQLQAAPEKMRDRYLALLALPHPIAMPLLPGGALEFGRSMPALSALRVLDQPWMLEAATPSSPDRLGLSRKAFSCEASAQGLSIRRLSESQALYRLDAGMQLIGQVGDEACVLESGQHLVAGSYVLRYEG</sequence>
<accession>A0A6N9HPE2</accession>
<feature type="region of interest" description="Disordered" evidence="1">
    <location>
        <begin position="249"/>
        <end position="283"/>
    </location>
</feature>
<name>A0A6N9HPE2_9BURK</name>
<gene>
    <name evidence="2" type="ORF">GTP41_21490</name>
</gene>
<proteinExistence type="predicted"/>
<dbReference type="EMBL" id="WWCJ01000019">
    <property type="protein sequence ID" value="MYN04672.1"/>
    <property type="molecule type" value="Genomic_DNA"/>
</dbReference>
<protein>
    <submittedName>
        <fullName evidence="2">Uncharacterized protein</fullName>
    </submittedName>
</protein>
<dbReference type="Proteomes" id="UP000448575">
    <property type="component" value="Unassembled WGS sequence"/>
</dbReference>
<evidence type="ECO:0000256" key="1">
    <source>
        <dbReference type="SAM" id="MobiDB-lite"/>
    </source>
</evidence>
<keyword evidence="3" id="KW-1185">Reference proteome</keyword>
<comment type="caution">
    <text evidence="2">The sequence shown here is derived from an EMBL/GenBank/DDBJ whole genome shotgun (WGS) entry which is preliminary data.</text>
</comment>
<dbReference type="RefSeq" id="WP_161027627.1">
    <property type="nucleotide sequence ID" value="NZ_WWCJ01000019.1"/>
</dbReference>
<evidence type="ECO:0000313" key="3">
    <source>
        <dbReference type="Proteomes" id="UP000448575"/>
    </source>
</evidence>
<reference evidence="2 3" key="1">
    <citation type="submission" date="2019-12" db="EMBL/GenBank/DDBJ databases">
        <title>Novel species isolated from a subtropical stream in China.</title>
        <authorList>
            <person name="Lu H."/>
        </authorList>
    </citation>
    <scope>NUCLEOTIDE SEQUENCE [LARGE SCALE GENOMIC DNA]</scope>
    <source>
        <strain evidence="2 3">DS3</strain>
    </source>
</reference>